<feature type="region of interest" description="Disordered" evidence="7">
    <location>
        <begin position="344"/>
        <end position="366"/>
    </location>
</feature>
<dbReference type="Gene3D" id="3.30.1330.80">
    <property type="entry name" value="Hypothetical protein, similar to alpha- acetolactate decarboxylase, domain 2"/>
    <property type="match status" value="1"/>
</dbReference>
<dbReference type="InterPro" id="IPR039605">
    <property type="entry name" value="AHL"/>
</dbReference>
<dbReference type="Proteomes" id="UP000836841">
    <property type="component" value="Chromosome 6"/>
</dbReference>
<reference evidence="9 10" key="1">
    <citation type="submission" date="2022-03" db="EMBL/GenBank/DDBJ databases">
        <authorList>
            <person name="Nunn A."/>
            <person name="Chopra R."/>
            <person name="Nunn A."/>
            <person name="Contreras Garrido A."/>
        </authorList>
    </citation>
    <scope>NUCLEOTIDE SEQUENCE [LARGE SCALE GENOMIC DNA]</scope>
</reference>
<comment type="function">
    <text evidence="6">Transcription factor that specifically binds AT-rich DNA sequences related to the nuclear matrix attachment regions (MARs).</text>
</comment>
<dbReference type="GO" id="GO:0005634">
    <property type="term" value="C:nucleus"/>
    <property type="evidence" value="ECO:0007669"/>
    <property type="project" value="UniProtKB-SubCell"/>
</dbReference>
<dbReference type="EMBL" id="OU466862">
    <property type="protein sequence ID" value="CAH2070337.1"/>
    <property type="molecule type" value="Genomic_DNA"/>
</dbReference>
<feature type="compositionally biased region" description="Basic residues" evidence="7">
    <location>
        <begin position="157"/>
        <end position="173"/>
    </location>
</feature>
<evidence type="ECO:0000256" key="5">
    <source>
        <dbReference type="ARBA" id="ARBA00023242"/>
    </source>
</evidence>
<evidence type="ECO:0000256" key="6">
    <source>
        <dbReference type="RuleBase" id="RU367031"/>
    </source>
</evidence>
<gene>
    <name evidence="9" type="ORF">TAV2_LOCUS20163</name>
</gene>
<dbReference type="Pfam" id="PF03479">
    <property type="entry name" value="PCC"/>
    <property type="match status" value="1"/>
</dbReference>
<feature type="compositionally biased region" description="Pro residues" evidence="7">
    <location>
        <begin position="40"/>
        <end position="53"/>
    </location>
</feature>
<organism evidence="9 10">
    <name type="scientific">Thlaspi arvense</name>
    <name type="common">Field penny-cress</name>
    <dbReference type="NCBI Taxonomy" id="13288"/>
    <lineage>
        <taxon>Eukaryota</taxon>
        <taxon>Viridiplantae</taxon>
        <taxon>Streptophyta</taxon>
        <taxon>Embryophyta</taxon>
        <taxon>Tracheophyta</taxon>
        <taxon>Spermatophyta</taxon>
        <taxon>Magnoliopsida</taxon>
        <taxon>eudicotyledons</taxon>
        <taxon>Gunneridae</taxon>
        <taxon>Pentapetalae</taxon>
        <taxon>rosids</taxon>
        <taxon>malvids</taxon>
        <taxon>Brassicales</taxon>
        <taxon>Brassicaceae</taxon>
        <taxon>Thlaspideae</taxon>
        <taxon>Thlaspi</taxon>
    </lineage>
</organism>
<evidence type="ECO:0000256" key="2">
    <source>
        <dbReference type="ARBA" id="ARBA00023015"/>
    </source>
</evidence>
<feature type="compositionally biased region" description="Low complexity" evidence="7">
    <location>
        <begin position="345"/>
        <end position="360"/>
    </location>
</feature>
<keyword evidence="4 6" id="KW-0804">Transcription</keyword>
<keyword evidence="2 6" id="KW-0805">Transcription regulation</keyword>
<name>A0AAU9SP59_THLAR</name>
<evidence type="ECO:0000256" key="7">
    <source>
        <dbReference type="SAM" id="MobiDB-lite"/>
    </source>
</evidence>
<evidence type="ECO:0000313" key="10">
    <source>
        <dbReference type="Proteomes" id="UP000836841"/>
    </source>
</evidence>
<feature type="domain" description="PPC" evidence="8">
    <location>
        <begin position="211"/>
        <end position="358"/>
    </location>
</feature>
<comment type="domain">
    <text evidence="6">The PPC domain mediates interactions between AHL proteins.</text>
</comment>
<dbReference type="CDD" id="cd11378">
    <property type="entry name" value="DUF296"/>
    <property type="match status" value="1"/>
</dbReference>
<dbReference type="PANTHER" id="PTHR31500:SF52">
    <property type="entry name" value="AT-HOOK MOTIF NUCLEAR-LOCALIZED PROTEIN 4"/>
    <property type="match status" value="1"/>
</dbReference>
<dbReference type="InterPro" id="IPR005175">
    <property type="entry name" value="PPC_dom"/>
</dbReference>
<feature type="region of interest" description="Disordered" evidence="7">
    <location>
        <begin position="109"/>
        <end position="198"/>
    </location>
</feature>
<keyword evidence="10" id="KW-1185">Reference proteome</keyword>
<feature type="compositionally biased region" description="Polar residues" evidence="7">
    <location>
        <begin position="1"/>
        <end position="12"/>
    </location>
</feature>
<protein>
    <recommendedName>
        <fullName evidence="6">AT-hook motif nuclear-localized protein</fullName>
    </recommendedName>
</protein>
<keyword evidence="5 6" id="KW-0539">Nucleus</keyword>
<evidence type="ECO:0000256" key="4">
    <source>
        <dbReference type="ARBA" id="ARBA00023163"/>
    </source>
</evidence>
<proteinExistence type="predicted"/>
<sequence length="366" mass="38381">MTDGNFKNQNIQMEEREGINGNSNPNNIITTSFGLKPQHDGPPPPPAPAPAPVPGGIVFQMDPPRSQNPNPFSAGLATNNTVASSSAAVAKPSQNAALSPPFSLTMQVQNSSSQLKKKRGRPRKYNTDGTRNVTPLSPMPISSSVPLATEFAPQRRERGRGRGRGRRGGRAVRGRGESSNSSNWLKRPQTVEFDNTPAPAPPVVATPEVPKECLIPHVLIVNAGEDVTMKIMALSQHGTRAICILSANGPISNVTLVNSTSSGGTLTYEGHYEILSLSGSFVPSESGGTRSRSGGMSVSLAAPDGRVFGGALAGLFIAAVDDPRTRYGMNKTIVLPAPPAPVSAPPVSLSNVPSNNSVPPEFNCFP</sequence>
<evidence type="ECO:0000259" key="8">
    <source>
        <dbReference type="PROSITE" id="PS51742"/>
    </source>
</evidence>
<keyword evidence="3 6" id="KW-0238">DNA-binding</keyword>
<dbReference type="AlphaFoldDB" id="A0AAU9SP59"/>
<feature type="region of interest" description="Disordered" evidence="7">
    <location>
        <begin position="1"/>
        <end position="75"/>
    </location>
</feature>
<evidence type="ECO:0000256" key="3">
    <source>
        <dbReference type="ARBA" id="ARBA00023125"/>
    </source>
</evidence>
<accession>A0AAU9SP59</accession>
<dbReference type="PROSITE" id="PS51742">
    <property type="entry name" value="PPC"/>
    <property type="match status" value="1"/>
</dbReference>
<evidence type="ECO:0000256" key="1">
    <source>
        <dbReference type="ARBA" id="ARBA00004123"/>
    </source>
</evidence>
<feature type="compositionally biased region" description="Low complexity" evidence="7">
    <location>
        <begin position="19"/>
        <end position="32"/>
    </location>
</feature>
<dbReference type="PANTHER" id="PTHR31500">
    <property type="entry name" value="AT-HOOK MOTIF NUCLEAR-LOCALIZED PROTEIN 9"/>
    <property type="match status" value="1"/>
</dbReference>
<comment type="subcellular location">
    <subcellularLocation>
        <location evidence="1 6">Nucleus</location>
    </subcellularLocation>
</comment>
<feature type="compositionally biased region" description="Basic residues" evidence="7">
    <location>
        <begin position="115"/>
        <end position="124"/>
    </location>
</feature>
<dbReference type="SUPFAM" id="SSF117856">
    <property type="entry name" value="AF0104/ALDC/Ptd012-like"/>
    <property type="match status" value="1"/>
</dbReference>
<dbReference type="GO" id="GO:0003680">
    <property type="term" value="F:minor groove of adenine-thymine-rich DNA binding"/>
    <property type="evidence" value="ECO:0007669"/>
    <property type="project" value="UniProtKB-UniRule"/>
</dbReference>
<feature type="compositionally biased region" description="Polar residues" evidence="7">
    <location>
        <begin position="127"/>
        <end position="146"/>
    </location>
</feature>
<evidence type="ECO:0000313" key="9">
    <source>
        <dbReference type="EMBL" id="CAH2070337.1"/>
    </source>
</evidence>